<dbReference type="SUPFAM" id="SSF53098">
    <property type="entry name" value="Ribonuclease H-like"/>
    <property type="match status" value="1"/>
</dbReference>
<name>A0ABM0JQC8_APLCA</name>
<reference evidence="2" key="1">
    <citation type="submission" date="2025-08" db="UniProtKB">
        <authorList>
            <consortium name="RefSeq"/>
        </authorList>
    </citation>
    <scope>IDENTIFICATION</scope>
</reference>
<dbReference type="RefSeq" id="XP_005099068.1">
    <property type="nucleotide sequence ID" value="XM_005099011.1"/>
</dbReference>
<dbReference type="InterPro" id="IPR036397">
    <property type="entry name" value="RNaseH_sf"/>
</dbReference>
<accession>A0ABM0JQC8</accession>
<dbReference type="GeneID" id="101852852"/>
<dbReference type="Gene3D" id="3.30.420.10">
    <property type="entry name" value="Ribonuclease H-like superfamily/Ribonuclease H"/>
    <property type="match status" value="1"/>
</dbReference>
<keyword evidence="1" id="KW-1185">Reference proteome</keyword>
<evidence type="ECO:0000313" key="2">
    <source>
        <dbReference type="RefSeq" id="XP_005099068.1"/>
    </source>
</evidence>
<gene>
    <name evidence="2" type="primary">LOC101852852</name>
</gene>
<dbReference type="InterPro" id="IPR012337">
    <property type="entry name" value="RNaseH-like_sf"/>
</dbReference>
<dbReference type="Proteomes" id="UP000694888">
    <property type="component" value="Unplaced"/>
</dbReference>
<evidence type="ECO:0000313" key="1">
    <source>
        <dbReference type="Proteomes" id="UP000694888"/>
    </source>
</evidence>
<organism evidence="1 2">
    <name type="scientific">Aplysia californica</name>
    <name type="common">California sea hare</name>
    <dbReference type="NCBI Taxonomy" id="6500"/>
    <lineage>
        <taxon>Eukaryota</taxon>
        <taxon>Metazoa</taxon>
        <taxon>Spiralia</taxon>
        <taxon>Lophotrochozoa</taxon>
        <taxon>Mollusca</taxon>
        <taxon>Gastropoda</taxon>
        <taxon>Heterobranchia</taxon>
        <taxon>Euthyneura</taxon>
        <taxon>Tectipleura</taxon>
        <taxon>Aplysiida</taxon>
        <taxon>Aplysioidea</taxon>
        <taxon>Aplysiidae</taxon>
        <taxon>Aplysia</taxon>
    </lineage>
</organism>
<sequence length="399" mass="43844">MLLTNEAGLIPLEVKSTIATAVAYERARRVPEDNPIRASAEGTSKIRLKSINSWREVGRLGSNNAGLEHLIREPLRPVSTTPPWKTPCNLTINSKLAVSTTKTDPPNMRREAALETVRRLPTSDLDIFTDGHATDGYRLCGGGCWCLDKSSGKETCVSVPAVYGSSYRAETTALLRALYNHVFKESTSSLTPSQLFNTKCPGVIAIRTEIEDKMWTTICQCCEIHGHLHIQWIPGHCDIYGNDPADALANKGGRLDQSYTSVDIASASSCISRYIIAHAWEKARVHDSVGGKVKPPPERDKEKDLTVRQRRVLSQLRCNAKSPILQTYLHAIGSAPNDSCLACVTNPDDLQHALYESPRGEAHRGPLMENNTRPGPDVLWTRPQEVAAYLSACGRLPPS</sequence>
<protein>
    <submittedName>
        <fullName evidence="2">Uncharacterized protein LOC101852852</fullName>
    </submittedName>
</protein>
<proteinExistence type="predicted"/>